<proteinExistence type="predicted"/>
<dbReference type="Gene3D" id="3.30.450.20">
    <property type="entry name" value="PAS domain"/>
    <property type="match status" value="1"/>
</dbReference>
<comment type="subcellular location">
    <subcellularLocation>
        <location evidence="2">Membrane</location>
    </subcellularLocation>
</comment>
<dbReference type="InterPro" id="IPR036097">
    <property type="entry name" value="HisK_dim/P_sf"/>
</dbReference>
<evidence type="ECO:0000256" key="9">
    <source>
        <dbReference type="SAM" id="Phobius"/>
    </source>
</evidence>
<reference evidence="11 12" key="1">
    <citation type="submission" date="2016-11" db="EMBL/GenBank/DDBJ databases">
        <authorList>
            <person name="Jaros S."/>
            <person name="Januszkiewicz K."/>
            <person name="Wedrychowicz H."/>
        </authorList>
    </citation>
    <scope>NUCLEOTIDE SEQUENCE [LARGE SCALE GENOMIC DNA]</scope>
    <source>
        <strain evidence="11 12">Y1</strain>
    </source>
</reference>
<evidence type="ECO:0000256" key="3">
    <source>
        <dbReference type="ARBA" id="ARBA00012438"/>
    </source>
</evidence>
<evidence type="ECO:0000256" key="8">
    <source>
        <dbReference type="ARBA" id="ARBA00023136"/>
    </source>
</evidence>
<evidence type="ECO:0000313" key="12">
    <source>
        <dbReference type="Proteomes" id="UP000184394"/>
    </source>
</evidence>
<dbReference type="InterPro" id="IPR000014">
    <property type="entry name" value="PAS"/>
</dbReference>
<dbReference type="SMART" id="SM00388">
    <property type="entry name" value="HisKA"/>
    <property type="match status" value="1"/>
</dbReference>
<dbReference type="EC" id="2.7.13.3" evidence="3"/>
<dbReference type="PANTHER" id="PTHR45453">
    <property type="entry name" value="PHOSPHATE REGULON SENSOR PROTEIN PHOR"/>
    <property type="match status" value="1"/>
</dbReference>
<dbReference type="InterPro" id="IPR050351">
    <property type="entry name" value="BphY/WalK/GraS-like"/>
</dbReference>
<dbReference type="CDD" id="cd00082">
    <property type="entry name" value="HisKA"/>
    <property type="match status" value="1"/>
</dbReference>
<dbReference type="FunFam" id="3.30.565.10:FF:000006">
    <property type="entry name" value="Sensor histidine kinase WalK"/>
    <property type="match status" value="1"/>
</dbReference>
<dbReference type="GO" id="GO:0016036">
    <property type="term" value="P:cellular response to phosphate starvation"/>
    <property type="evidence" value="ECO:0007669"/>
    <property type="project" value="TreeGrafter"/>
</dbReference>
<dbReference type="InterPro" id="IPR004358">
    <property type="entry name" value="Sig_transdc_His_kin-like_C"/>
</dbReference>
<keyword evidence="4" id="KW-0597">Phosphoprotein</keyword>
<name>A0A1M7JIW0_RUMFL</name>
<gene>
    <name evidence="11" type="ORF">SAMN04487860_10636</name>
</gene>
<organism evidence="11 12">
    <name type="scientific">Ruminococcus flavefaciens</name>
    <dbReference type="NCBI Taxonomy" id="1265"/>
    <lineage>
        <taxon>Bacteria</taxon>
        <taxon>Bacillati</taxon>
        <taxon>Bacillota</taxon>
        <taxon>Clostridia</taxon>
        <taxon>Eubacteriales</taxon>
        <taxon>Oscillospiraceae</taxon>
        <taxon>Ruminococcus</taxon>
    </lineage>
</organism>
<dbReference type="GO" id="GO:0004721">
    <property type="term" value="F:phosphoprotein phosphatase activity"/>
    <property type="evidence" value="ECO:0007669"/>
    <property type="project" value="TreeGrafter"/>
</dbReference>
<comment type="catalytic activity">
    <reaction evidence="1">
        <text>ATP + protein L-histidine = ADP + protein N-phospho-L-histidine.</text>
        <dbReference type="EC" id="2.7.13.3"/>
    </reaction>
</comment>
<evidence type="ECO:0000256" key="6">
    <source>
        <dbReference type="ARBA" id="ARBA00022777"/>
    </source>
</evidence>
<dbReference type="CDD" id="cd00075">
    <property type="entry name" value="HATPase"/>
    <property type="match status" value="1"/>
</dbReference>
<keyword evidence="9" id="KW-0812">Transmembrane</keyword>
<accession>A0A1M7JIW0</accession>
<dbReference type="InterPro" id="IPR035965">
    <property type="entry name" value="PAS-like_dom_sf"/>
</dbReference>
<dbReference type="EMBL" id="FRCT01000006">
    <property type="protein sequence ID" value="SHM53010.1"/>
    <property type="molecule type" value="Genomic_DNA"/>
</dbReference>
<dbReference type="Gene3D" id="3.30.565.10">
    <property type="entry name" value="Histidine kinase-like ATPase, C-terminal domain"/>
    <property type="match status" value="1"/>
</dbReference>
<evidence type="ECO:0000256" key="4">
    <source>
        <dbReference type="ARBA" id="ARBA00022553"/>
    </source>
</evidence>
<dbReference type="CDD" id="cd00130">
    <property type="entry name" value="PAS"/>
    <property type="match status" value="1"/>
</dbReference>
<dbReference type="AlphaFoldDB" id="A0A1M7JIW0"/>
<feature type="transmembrane region" description="Helical" evidence="9">
    <location>
        <begin position="154"/>
        <end position="173"/>
    </location>
</feature>
<keyword evidence="8 9" id="KW-0472">Membrane</keyword>
<evidence type="ECO:0000259" key="10">
    <source>
        <dbReference type="PROSITE" id="PS50109"/>
    </source>
</evidence>
<dbReference type="InterPro" id="IPR003594">
    <property type="entry name" value="HATPase_dom"/>
</dbReference>
<evidence type="ECO:0000256" key="1">
    <source>
        <dbReference type="ARBA" id="ARBA00000085"/>
    </source>
</evidence>
<keyword evidence="5" id="KW-0808">Transferase</keyword>
<dbReference type="SMART" id="SM00387">
    <property type="entry name" value="HATPase_c"/>
    <property type="match status" value="1"/>
</dbReference>
<dbReference type="Pfam" id="PF02518">
    <property type="entry name" value="HATPase_c"/>
    <property type="match status" value="1"/>
</dbReference>
<dbReference type="FunFam" id="1.10.287.130:FF:000001">
    <property type="entry name" value="Two-component sensor histidine kinase"/>
    <property type="match status" value="1"/>
</dbReference>
<evidence type="ECO:0000313" key="11">
    <source>
        <dbReference type="EMBL" id="SHM53010.1"/>
    </source>
</evidence>
<dbReference type="PROSITE" id="PS50109">
    <property type="entry name" value="HIS_KIN"/>
    <property type="match status" value="1"/>
</dbReference>
<evidence type="ECO:0000256" key="7">
    <source>
        <dbReference type="ARBA" id="ARBA00023012"/>
    </source>
</evidence>
<keyword evidence="7" id="KW-0902">Two-component regulatory system</keyword>
<evidence type="ECO:0000256" key="5">
    <source>
        <dbReference type="ARBA" id="ARBA00022679"/>
    </source>
</evidence>
<keyword evidence="6 11" id="KW-0418">Kinase</keyword>
<dbReference type="SUPFAM" id="SSF47384">
    <property type="entry name" value="Homodimeric domain of signal transducing histidine kinase"/>
    <property type="match status" value="1"/>
</dbReference>
<dbReference type="Pfam" id="PF00512">
    <property type="entry name" value="HisKA"/>
    <property type="match status" value="1"/>
</dbReference>
<feature type="domain" description="Histidine kinase" evidence="10">
    <location>
        <begin position="343"/>
        <end position="558"/>
    </location>
</feature>
<dbReference type="PRINTS" id="PR00344">
    <property type="entry name" value="BCTRLSENSOR"/>
</dbReference>
<dbReference type="PANTHER" id="PTHR45453:SF1">
    <property type="entry name" value="PHOSPHATE REGULON SENSOR PROTEIN PHOR"/>
    <property type="match status" value="1"/>
</dbReference>
<feature type="transmembrane region" description="Helical" evidence="9">
    <location>
        <begin position="12"/>
        <end position="33"/>
    </location>
</feature>
<dbReference type="InterPro" id="IPR036890">
    <property type="entry name" value="HATPase_C_sf"/>
</dbReference>
<dbReference type="Gene3D" id="1.10.287.130">
    <property type="match status" value="1"/>
</dbReference>
<keyword evidence="9" id="KW-1133">Transmembrane helix</keyword>
<protein>
    <recommendedName>
        <fullName evidence="3">histidine kinase</fullName>
        <ecNumber evidence="3">2.7.13.3</ecNumber>
    </recommendedName>
</protein>
<dbReference type="SUPFAM" id="SSF55874">
    <property type="entry name" value="ATPase domain of HSP90 chaperone/DNA topoisomerase II/histidine kinase"/>
    <property type="match status" value="1"/>
</dbReference>
<dbReference type="GO" id="GO:0000155">
    <property type="term" value="F:phosphorelay sensor kinase activity"/>
    <property type="evidence" value="ECO:0007669"/>
    <property type="project" value="InterPro"/>
</dbReference>
<dbReference type="SUPFAM" id="SSF55785">
    <property type="entry name" value="PYP-like sensor domain (PAS domain)"/>
    <property type="match status" value="1"/>
</dbReference>
<sequence length="560" mass="61880">MTGLLTKKIFIGIITICAVAVISAIILVTALMYDKSVESAEKEVKTDAHIVSSAVERLGEEFLDSSDFGDDIRITWIDKDGQVVYDTEEAPAALENHSDRKEISEAFRNGEGSSSRYSKTIMQKTINYAVRLNDGSVIRVSSVHMSFEAQLLRVLNPMLLILVAVVVFSVLAATRVSHNIVKPINNIDLAHPDTKKSYKELAPLLEKLRSQNSKVSRQMDEIQSSREQFGLMTESMDEGLIITDPKLNVLTCNTSAKKLLGAGAFSEGQSIYALNNSEVFRRCLMNALGGRRSECILRTGGGQREVIASPANSIDMVCGLVVFIMDVTEKQELETMRREFTSNVSHELKTPLTTIYGISDMLANGMVKQEDVVQFGGNIRSEAERLINLINDIVSLSKLDEDSAPRENESVELYSLAEEILDRLRLSAEEKGVNSELTGEKVSLIGNRTILSEVLYNLCDNAIKYNVSGGKLSVKISHIPQRAIITVSDTGMGIPQQHIGRIFERFYRVDKSRSRKIKGTGLGLSIVKHGVMYHNGTVRVESEAGKGTVFTVELPIEKKQ</sequence>
<dbReference type="Proteomes" id="UP000184394">
    <property type="component" value="Unassembled WGS sequence"/>
</dbReference>
<dbReference type="InterPro" id="IPR005467">
    <property type="entry name" value="His_kinase_dom"/>
</dbReference>
<dbReference type="GO" id="GO:0005886">
    <property type="term" value="C:plasma membrane"/>
    <property type="evidence" value="ECO:0007669"/>
    <property type="project" value="TreeGrafter"/>
</dbReference>
<evidence type="ECO:0000256" key="2">
    <source>
        <dbReference type="ARBA" id="ARBA00004370"/>
    </source>
</evidence>
<dbReference type="InterPro" id="IPR003661">
    <property type="entry name" value="HisK_dim/P_dom"/>
</dbReference>